<proteinExistence type="predicted"/>
<evidence type="ECO:0000313" key="2">
    <source>
        <dbReference type="Proteomes" id="UP000664915"/>
    </source>
</evidence>
<dbReference type="Proteomes" id="UP000664915">
    <property type="component" value="Segment"/>
</dbReference>
<organism evidence="1 2">
    <name type="scientific">Synechococcus phage S-SRM01</name>
    <dbReference type="NCBI Taxonomy" id="2781608"/>
    <lineage>
        <taxon>Viruses</taxon>
        <taxon>Duplodnaviria</taxon>
        <taxon>Heunggongvirae</taxon>
        <taxon>Uroviricota</taxon>
        <taxon>Caudoviricetes</taxon>
        <taxon>Pantevenvirales</taxon>
        <taxon>Kyanoviridae</taxon>
        <taxon>Serangoonvirus</taxon>
        <taxon>Serangoonvirus essarone</taxon>
    </lineage>
</organism>
<name>A0A879R3Z3_9CAUD</name>
<dbReference type="EMBL" id="MW015081">
    <property type="protein sequence ID" value="QPX48065.1"/>
    <property type="molecule type" value="Genomic_DNA"/>
</dbReference>
<dbReference type="GeneID" id="77946270"/>
<keyword evidence="2" id="KW-1185">Reference proteome</keyword>
<dbReference type="KEGG" id="vg:77946270"/>
<reference evidence="1" key="1">
    <citation type="submission" date="2020-09" db="EMBL/GenBank/DDBJ databases">
        <authorList>
            <person name="Zhang D."/>
            <person name="Hatherill J.R."/>
            <person name="Ramirez J.F."/>
            <person name="Edinger B."/>
            <person name="Balarin R."/>
            <person name="Sullivan A."/>
            <person name="Humpal K.M."/>
            <person name="Guseva A."/>
            <person name="Butela K.A."/>
            <person name="Garlena R.A."/>
            <person name="Russell D.A."/>
            <person name="Pope W.H."/>
            <person name="Jacobs-Sera D."/>
            <person name="Hatfull G.F."/>
        </authorList>
    </citation>
    <scope>NUCLEOTIDE SEQUENCE</scope>
</reference>
<protein>
    <submittedName>
        <fullName evidence="1">Uncharacterized protein</fullName>
    </submittedName>
</protein>
<dbReference type="RefSeq" id="YP_010670075.1">
    <property type="nucleotide sequence ID" value="NC_070963.1"/>
</dbReference>
<sequence length="75" mass="8604">MTDTEKLTLLLKVLKDYAEMKHCYNKYGDDFDPNDYTSGDVAFDTGAEWGEITFARTLLEQIGVEYENPVMKENA</sequence>
<accession>A0A879R3Z3</accession>
<evidence type="ECO:0000313" key="1">
    <source>
        <dbReference type="EMBL" id="QPX48065.1"/>
    </source>
</evidence>